<dbReference type="KEGG" id="nsl:BOX37_28265"/>
<organism evidence="2 3">
    <name type="scientific">Nocardia mangyaensis</name>
    <dbReference type="NCBI Taxonomy" id="2213200"/>
    <lineage>
        <taxon>Bacteria</taxon>
        <taxon>Bacillati</taxon>
        <taxon>Actinomycetota</taxon>
        <taxon>Actinomycetes</taxon>
        <taxon>Mycobacteriales</taxon>
        <taxon>Nocardiaceae</taxon>
        <taxon>Nocardia</taxon>
    </lineage>
</organism>
<gene>
    <name evidence="2" type="ORF">BOX37_28265</name>
</gene>
<name>A0A1J0VYP5_9NOCA</name>
<evidence type="ECO:0000256" key="1">
    <source>
        <dbReference type="SAM" id="MobiDB-lite"/>
    </source>
</evidence>
<keyword evidence="3" id="KW-1185">Reference proteome</keyword>
<proteinExistence type="predicted"/>
<evidence type="ECO:0000313" key="2">
    <source>
        <dbReference type="EMBL" id="APE37180.1"/>
    </source>
</evidence>
<dbReference type="EMBL" id="CP018082">
    <property type="protein sequence ID" value="APE37180.1"/>
    <property type="molecule type" value="Genomic_DNA"/>
</dbReference>
<dbReference type="RefSeq" id="WP_071930349.1">
    <property type="nucleotide sequence ID" value="NZ_CP018082.1"/>
</dbReference>
<dbReference type="OrthoDB" id="4525272at2"/>
<feature type="region of interest" description="Disordered" evidence="1">
    <location>
        <begin position="291"/>
        <end position="318"/>
    </location>
</feature>
<dbReference type="AlphaFoldDB" id="A0A1J0VYP5"/>
<reference evidence="2" key="1">
    <citation type="submission" date="2016-11" db="EMBL/GenBank/DDBJ databases">
        <authorList>
            <person name="Jaros S."/>
            <person name="Januszkiewicz K."/>
            <person name="Wedrychowicz H."/>
        </authorList>
    </citation>
    <scope>NUCLEOTIDE SEQUENCE [LARGE SCALE GENOMIC DNA]</scope>
    <source>
        <strain evidence="2">Y48</strain>
    </source>
</reference>
<protein>
    <submittedName>
        <fullName evidence="2">Uncharacterized protein</fullName>
    </submittedName>
</protein>
<accession>A0A1J0VYP5</accession>
<sequence>MTSAHEPSMSQRHGELLRRVQNVAAQLREVTDAGPGMFDDGVSGDSQLVWQERLETLSVEAEHAQFEAVLEGVDPGWVVDARELGQRGASSPSSHVVRQHPARANEAQEFYLDMLEVDLWNLERMASLEAARIDRITTGRWTLDRDPIAVAQFADNMAALHTRITVLAAAAQLTPAEGDSLWGSSVEGIRRVHAVTFAAYDEQALAQEWNGYARADPALAVPPYVPRDPETGAPTDPAAVAPPTPRQMLADATSALRVQFVDTAIRNSESTDLAAESTAITAVVDAALGEDREWTWEPDHDPAAGRGREISPDRGPEL</sequence>
<evidence type="ECO:0000313" key="3">
    <source>
        <dbReference type="Proteomes" id="UP000183810"/>
    </source>
</evidence>
<dbReference type="Proteomes" id="UP000183810">
    <property type="component" value="Chromosome"/>
</dbReference>